<protein>
    <submittedName>
        <fullName evidence="1">NADH-plastoquinone oxidoreductase subunit 7</fullName>
    </submittedName>
</protein>
<dbReference type="AlphaFoldDB" id="A0A8F4XMX0"/>
<keyword evidence="1" id="KW-0150">Chloroplast</keyword>
<gene>
    <name evidence="1" type="primary">ndhH</name>
</gene>
<geneLocation type="chloroplast" evidence="1"/>
<dbReference type="EMBL" id="MN234138">
    <property type="protein sequence ID" value="QXI89113.1"/>
    <property type="molecule type" value="Genomic_DNA"/>
</dbReference>
<keyword evidence="1" id="KW-0934">Plastid</keyword>
<reference evidence="1" key="1">
    <citation type="journal article" date="2021" name="Ecol. Evol.">
        <title>Lineage-specific plastid degradation in subtribe Gentianinae (Gentianaceae).</title>
        <authorList>
            <person name="Fu P.C."/>
            <person name="Sun S.S."/>
            <person name="Twyford A.D."/>
            <person name="Li B.B."/>
            <person name="Zhou R.Q."/>
            <person name="Chen S.L."/>
            <person name="Gao Q.B."/>
            <person name="Favre A."/>
        </authorList>
    </citation>
    <scope>NUCLEOTIDE SEQUENCE</scope>
</reference>
<proteinExistence type="predicted"/>
<accession>A0A8F4XMX0</accession>
<sequence>MTGPDTRKDLMIVNMGPLVTLDGENVVDCEPIYNIYLM</sequence>
<evidence type="ECO:0000313" key="1">
    <source>
        <dbReference type="EMBL" id="QXI89113.1"/>
    </source>
</evidence>
<organism evidence="1">
    <name type="scientific">Sinogentiana souliei</name>
    <dbReference type="NCBI Taxonomy" id="267666"/>
    <lineage>
        <taxon>Eukaryota</taxon>
        <taxon>Viridiplantae</taxon>
        <taxon>Streptophyta</taxon>
        <taxon>Embryophyta</taxon>
        <taxon>Tracheophyta</taxon>
        <taxon>Spermatophyta</taxon>
        <taxon>Magnoliopsida</taxon>
        <taxon>eudicotyledons</taxon>
        <taxon>Gunneridae</taxon>
        <taxon>Pentapetalae</taxon>
        <taxon>asterids</taxon>
        <taxon>lamiids</taxon>
        <taxon>Gentianales</taxon>
        <taxon>Gentianaceae</taxon>
        <taxon>Gentianeae</taxon>
        <taxon>Gentianinae</taxon>
        <taxon>Sinogentiana</taxon>
    </lineage>
</organism>
<name>A0A8F4XMX0_9GENT</name>